<dbReference type="Pfam" id="PF00135">
    <property type="entry name" value="COesterase"/>
    <property type="match status" value="1"/>
</dbReference>
<dbReference type="Gene3D" id="3.40.50.1820">
    <property type="entry name" value="alpha/beta hydrolase"/>
    <property type="match status" value="1"/>
</dbReference>
<keyword evidence="2" id="KW-0378">Hydrolase</keyword>
<gene>
    <name evidence="2" type="ORF">DFH07DRAFT_1067391</name>
</gene>
<dbReference type="InterPro" id="IPR050309">
    <property type="entry name" value="Type-B_Carboxylest/Lipase"/>
</dbReference>
<protein>
    <submittedName>
        <fullName evidence="2">Alpha/Beta hydrolase protein</fullName>
    </submittedName>
</protein>
<evidence type="ECO:0000313" key="2">
    <source>
        <dbReference type="EMBL" id="KAJ7722672.1"/>
    </source>
</evidence>
<comment type="caution">
    <text evidence="2">The sequence shown here is derived from an EMBL/GenBank/DDBJ whole genome shotgun (WGS) entry which is preliminary data.</text>
</comment>
<feature type="domain" description="Carboxylesterase type B" evidence="1">
    <location>
        <begin position="34"/>
        <end position="532"/>
    </location>
</feature>
<dbReference type="Proteomes" id="UP001215280">
    <property type="component" value="Unassembled WGS sequence"/>
</dbReference>
<dbReference type="AlphaFoldDB" id="A0AAD7HKB0"/>
<keyword evidence="3" id="KW-1185">Reference proteome</keyword>
<dbReference type="InterPro" id="IPR002018">
    <property type="entry name" value="CarbesteraseB"/>
</dbReference>
<dbReference type="SUPFAM" id="SSF53474">
    <property type="entry name" value="alpha/beta-Hydrolases"/>
    <property type="match status" value="1"/>
</dbReference>
<organism evidence="2 3">
    <name type="scientific">Mycena maculata</name>
    <dbReference type="NCBI Taxonomy" id="230809"/>
    <lineage>
        <taxon>Eukaryota</taxon>
        <taxon>Fungi</taxon>
        <taxon>Dikarya</taxon>
        <taxon>Basidiomycota</taxon>
        <taxon>Agaricomycotina</taxon>
        <taxon>Agaricomycetes</taxon>
        <taxon>Agaricomycetidae</taxon>
        <taxon>Agaricales</taxon>
        <taxon>Marasmiineae</taxon>
        <taxon>Mycenaceae</taxon>
        <taxon>Mycena</taxon>
    </lineage>
</organism>
<dbReference type="PANTHER" id="PTHR11559">
    <property type="entry name" value="CARBOXYLESTERASE"/>
    <property type="match status" value="1"/>
</dbReference>
<sequence>MSLLVQLPSGAIEGFVDTSPVALVSAGIDGPLAPSRKWLGIPYASVIERFAPPGPPASWEGVRQCFQFGPACPQPGSPIQELLKAKHNPGSVDRSTIIPTSELDCLNCNVFAPSREYETPVPVMIWIHGGALTTGRSDDFLYDPTQLVRDAESAGNPIIVITLNYRLNFFGWLAHPDLGLQGNFGWHDQLALLRWVQANIGLFNGDKTRVTIFGESAGGASVAGMATRRVENREQLFHRGIMMSGTPFTMAARPPGYSGYAELMALFNITEEIPEARVAALRKIPADDLVASLPKIKNVPKAGWQWVPTVQTDEDSLWPMSSGAAFSQGKWDPAVKELMVGNVQDEGTLFTGKHGVTTHDGLSSFIRHCFPDEALATELAALYPPTPADAPLKASVGAQFVNDQLFDGPALHFATSMSTAKNTQSGDALGIYFYQVRQSFPGLTGNPHLGCHHILDVPLAMRTVSLWPADSAVDKTSKGIAARWAQFAQGAGFPAAEWPLFRDGGEMFCFEDAGETKLESTAEYKTERMRFWIEVYRNGLSRRVLGDLWDNFIDSEQCWPGKLGCFV</sequence>
<proteinExistence type="predicted"/>
<name>A0AAD7HKB0_9AGAR</name>
<reference evidence="2" key="1">
    <citation type="submission" date="2023-03" db="EMBL/GenBank/DDBJ databases">
        <title>Massive genome expansion in bonnet fungi (Mycena s.s.) driven by repeated elements and novel gene families across ecological guilds.</title>
        <authorList>
            <consortium name="Lawrence Berkeley National Laboratory"/>
            <person name="Harder C.B."/>
            <person name="Miyauchi S."/>
            <person name="Viragh M."/>
            <person name="Kuo A."/>
            <person name="Thoen E."/>
            <person name="Andreopoulos B."/>
            <person name="Lu D."/>
            <person name="Skrede I."/>
            <person name="Drula E."/>
            <person name="Henrissat B."/>
            <person name="Morin E."/>
            <person name="Kohler A."/>
            <person name="Barry K."/>
            <person name="LaButti K."/>
            <person name="Morin E."/>
            <person name="Salamov A."/>
            <person name="Lipzen A."/>
            <person name="Mereny Z."/>
            <person name="Hegedus B."/>
            <person name="Baldrian P."/>
            <person name="Stursova M."/>
            <person name="Weitz H."/>
            <person name="Taylor A."/>
            <person name="Grigoriev I.V."/>
            <person name="Nagy L.G."/>
            <person name="Martin F."/>
            <person name="Kauserud H."/>
        </authorList>
    </citation>
    <scope>NUCLEOTIDE SEQUENCE</scope>
    <source>
        <strain evidence="2">CBHHK188m</strain>
    </source>
</reference>
<dbReference type="GO" id="GO:0016787">
    <property type="term" value="F:hydrolase activity"/>
    <property type="evidence" value="ECO:0007669"/>
    <property type="project" value="UniProtKB-KW"/>
</dbReference>
<dbReference type="InterPro" id="IPR029058">
    <property type="entry name" value="AB_hydrolase_fold"/>
</dbReference>
<accession>A0AAD7HKB0</accession>
<evidence type="ECO:0000259" key="1">
    <source>
        <dbReference type="Pfam" id="PF00135"/>
    </source>
</evidence>
<dbReference type="EMBL" id="JARJLG010000255">
    <property type="protein sequence ID" value="KAJ7722672.1"/>
    <property type="molecule type" value="Genomic_DNA"/>
</dbReference>
<evidence type="ECO:0000313" key="3">
    <source>
        <dbReference type="Proteomes" id="UP001215280"/>
    </source>
</evidence>